<protein>
    <recommendedName>
        <fullName evidence="3">DUF1822 family protein</fullName>
    </recommendedName>
</protein>
<evidence type="ECO:0008006" key="3">
    <source>
        <dbReference type="Google" id="ProtNLM"/>
    </source>
</evidence>
<accession>A0A479ZXB1</accession>
<dbReference type="Pfam" id="PF08852">
    <property type="entry name" value="DUF1822"/>
    <property type="match status" value="1"/>
</dbReference>
<evidence type="ECO:0000313" key="2">
    <source>
        <dbReference type="Proteomes" id="UP000300142"/>
    </source>
</evidence>
<dbReference type="Proteomes" id="UP000300142">
    <property type="component" value="Unassembled WGS sequence"/>
</dbReference>
<sequence length="454" mass="51352">MNNLSNNLTNNLTNNHQPMSLEFEVLPISAINLDAEQISEAVENSLKIKNQSQQWQTYINTLALLAFKAWLTERANSLAVNDDKCTVFQPAIANIIPAVANLQVGEFKVCLLTNDSLGDDQIFVPRAVIDLDEYIAHFYVLIEILEEQETATISGFLSYQQLIEKQANLQPETDWTYQMPVSWFAQAPDYLLLNLRCLEPSAITLPVTNNQKTQSLVLMQNELMALLPQLQLPNVELWQVLTWEQGSAVISNLELLNWLDNLQLQGHNYSLQDSFKDLFKLLTQPAINVGRWLWDELDELAQELSWQLLPNIAPIPALRSPVEEFQVITNQLQSRGLEIPSQARGAYHDLLLAGFPLRLYAVTWPILSESDPSWTLLLVLGTSVQNSLPADLKLRVSDQTSILVEQGINQEQGDSYLFTRVVGSWDEKFLVSVSLVDGVELTLPPFTFYPGRLY</sequence>
<proteinExistence type="predicted"/>
<dbReference type="RefSeq" id="WP_236103996.1">
    <property type="nucleotide sequence ID" value="NZ_BJCE01000022.1"/>
</dbReference>
<dbReference type="EMBL" id="BJCE01000022">
    <property type="protein sequence ID" value="GCL35948.1"/>
    <property type="molecule type" value="Genomic_DNA"/>
</dbReference>
<gene>
    <name evidence="1" type="ORF">SR1949_10480</name>
</gene>
<name>A0A479ZXB1_9CYAN</name>
<reference evidence="2" key="1">
    <citation type="submission" date="2019-02" db="EMBL/GenBank/DDBJ databases">
        <title>Draft genome sequence of Sphaerospermopsis reniformis NIES-1949.</title>
        <authorList>
            <person name="Yamaguchi H."/>
            <person name="Suzuki S."/>
            <person name="Kawachi M."/>
        </authorList>
    </citation>
    <scope>NUCLEOTIDE SEQUENCE [LARGE SCALE GENOMIC DNA]</scope>
    <source>
        <strain evidence="2">NIES-1949</strain>
    </source>
</reference>
<keyword evidence="2" id="KW-1185">Reference proteome</keyword>
<dbReference type="AlphaFoldDB" id="A0A479ZXB1"/>
<evidence type="ECO:0000313" key="1">
    <source>
        <dbReference type="EMBL" id="GCL35948.1"/>
    </source>
</evidence>
<comment type="caution">
    <text evidence="1">The sequence shown here is derived from an EMBL/GenBank/DDBJ whole genome shotgun (WGS) entry which is preliminary data.</text>
</comment>
<organism evidence="1 2">
    <name type="scientific">Sphaerospermopsis reniformis</name>
    <dbReference type="NCBI Taxonomy" id="531300"/>
    <lineage>
        <taxon>Bacteria</taxon>
        <taxon>Bacillati</taxon>
        <taxon>Cyanobacteriota</taxon>
        <taxon>Cyanophyceae</taxon>
        <taxon>Nostocales</taxon>
        <taxon>Aphanizomenonaceae</taxon>
        <taxon>Sphaerospermopsis</taxon>
    </lineage>
</organism>
<dbReference type="InterPro" id="IPR014951">
    <property type="entry name" value="DUF1822"/>
</dbReference>